<dbReference type="AlphaFoldDB" id="A0A8B7YCR2"/>
<feature type="transmembrane region" description="Helical" evidence="1">
    <location>
        <begin position="12"/>
        <end position="32"/>
    </location>
</feature>
<keyword evidence="1" id="KW-0812">Transmembrane</keyword>
<dbReference type="PANTHER" id="PTHR36694:SF11">
    <property type="entry name" value="LP21121P-RELATED"/>
    <property type="match status" value="1"/>
</dbReference>
<reference evidence="4" key="1">
    <citation type="submission" date="2025-08" db="UniProtKB">
        <authorList>
            <consortium name="RefSeq"/>
        </authorList>
    </citation>
    <scope>IDENTIFICATION</scope>
</reference>
<evidence type="ECO:0000313" key="3">
    <source>
        <dbReference type="Proteomes" id="UP000694845"/>
    </source>
</evidence>
<accession>A0A8B7YCR2</accession>
<evidence type="ECO:0000259" key="2">
    <source>
        <dbReference type="Pfam" id="PF22954"/>
    </source>
</evidence>
<feature type="domain" description="DUF7027" evidence="2">
    <location>
        <begin position="34"/>
        <end position="109"/>
    </location>
</feature>
<sequence length="205" mass="22845">MPFMQRCCCCDVRTGSIVVAIWTMISAAASIDQSVRMWVQLPHDAQIDDSNFVAYYAAMTIVNSLLGLSALALLFGVIKYKKEWMIPYMILQGLLIFLELILMVIVIVLLANGNILVFNFLGISLEGQTLEEQMEIVRIVYGILAASLLLGILLELLFFFCVVSHFQQLRDGTYPGPGHVLIVNQECTPIVDTCPPPKQGYYTSC</sequence>
<gene>
    <name evidence="4" type="primary">LOC110979113</name>
</gene>
<organism evidence="3 4">
    <name type="scientific">Acanthaster planci</name>
    <name type="common">Crown-of-thorns starfish</name>
    <dbReference type="NCBI Taxonomy" id="133434"/>
    <lineage>
        <taxon>Eukaryota</taxon>
        <taxon>Metazoa</taxon>
        <taxon>Echinodermata</taxon>
        <taxon>Eleutherozoa</taxon>
        <taxon>Asterozoa</taxon>
        <taxon>Asteroidea</taxon>
        <taxon>Valvatacea</taxon>
        <taxon>Valvatida</taxon>
        <taxon>Acanthasteridae</taxon>
        <taxon>Acanthaster</taxon>
    </lineage>
</organism>
<dbReference type="Pfam" id="PF22954">
    <property type="entry name" value="DUF7027"/>
    <property type="match status" value="1"/>
</dbReference>
<dbReference type="KEGG" id="aplc:110979113"/>
<dbReference type="OrthoDB" id="10002163at2759"/>
<dbReference type="Proteomes" id="UP000694845">
    <property type="component" value="Unplaced"/>
</dbReference>
<proteinExistence type="predicted"/>
<dbReference type="PANTHER" id="PTHR36694">
    <property type="entry name" value="PASIFLORA 1, ISOFORM A-RELATED"/>
    <property type="match status" value="1"/>
</dbReference>
<protein>
    <submittedName>
        <fullName evidence="4">Uncharacterized protein LOC110979113</fullName>
    </submittedName>
</protein>
<keyword evidence="3" id="KW-1185">Reference proteome</keyword>
<dbReference type="OMA" id="AYFTHCC"/>
<keyword evidence="1" id="KW-1133">Transmembrane helix</keyword>
<feature type="transmembrane region" description="Helical" evidence="1">
    <location>
        <begin position="139"/>
        <end position="163"/>
    </location>
</feature>
<dbReference type="GeneID" id="110979113"/>
<dbReference type="RefSeq" id="XP_022090347.1">
    <property type="nucleotide sequence ID" value="XM_022234655.1"/>
</dbReference>
<evidence type="ECO:0000256" key="1">
    <source>
        <dbReference type="SAM" id="Phobius"/>
    </source>
</evidence>
<evidence type="ECO:0000313" key="4">
    <source>
        <dbReference type="RefSeq" id="XP_022090347.1"/>
    </source>
</evidence>
<feature type="transmembrane region" description="Helical" evidence="1">
    <location>
        <begin position="90"/>
        <end position="111"/>
    </location>
</feature>
<name>A0A8B7YCR2_ACAPL</name>
<keyword evidence="1" id="KW-0472">Membrane</keyword>
<feature type="transmembrane region" description="Helical" evidence="1">
    <location>
        <begin position="52"/>
        <end position="78"/>
    </location>
</feature>
<dbReference type="InterPro" id="IPR054291">
    <property type="entry name" value="DUF7027"/>
</dbReference>